<reference evidence="2 3" key="1">
    <citation type="journal article" date="2019" name="Commun. Biol.">
        <title>The bagworm genome reveals a unique fibroin gene that provides high tensile strength.</title>
        <authorList>
            <person name="Kono N."/>
            <person name="Nakamura H."/>
            <person name="Ohtoshi R."/>
            <person name="Tomita M."/>
            <person name="Numata K."/>
            <person name="Arakawa K."/>
        </authorList>
    </citation>
    <scope>NUCLEOTIDE SEQUENCE [LARGE SCALE GENOMIC DNA]</scope>
</reference>
<comment type="caution">
    <text evidence="2">The sequence shown here is derived from an EMBL/GenBank/DDBJ whole genome shotgun (WGS) entry which is preliminary data.</text>
</comment>
<name>A0A4C1VH84_EUMVA</name>
<dbReference type="AlphaFoldDB" id="A0A4C1VH84"/>
<proteinExistence type="predicted"/>
<dbReference type="Proteomes" id="UP000299102">
    <property type="component" value="Unassembled WGS sequence"/>
</dbReference>
<accession>A0A4C1VH84</accession>
<feature type="region of interest" description="Disordered" evidence="1">
    <location>
        <begin position="13"/>
        <end position="84"/>
    </location>
</feature>
<gene>
    <name evidence="2" type="ORF">EVAR_35748_1</name>
</gene>
<protein>
    <submittedName>
        <fullName evidence="2">Uncharacterized protein</fullName>
    </submittedName>
</protein>
<organism evidence="2 3">
    <name type="scientific">Eumeta variegata</name>
    <name type="common">Bagworm moth</name>
    <name type="synonym">Eumeta japonica</name>
    <dbReference type="NCBI Taxonomy" id="151549"/>
    <lineage>
        <taxon>Eukaryota</taxon>
        <taxon>Metazoa</taxon>
        <taxon>Ecdysozoa</taxon>
        <taxon>Arthropoda</taxon>
        <taxon>Hexapoda</taxon>
        <taxon>Insecta</taxon>
        <taxon>Pterygota</taxon>
        <taxon>Neoptera</taxon>
        <taxon>Endopterygota</taxon>
        <taxon>Lepidoptera</taxon>
        <taxon>Glossata</taxon>
        <taxon>Ditrysia</taxon>
        <taxon>Tineoidea</taxon>
        <taxon>Psychidae</taxon>
        <taxon>Oiketicinae</taxon>
        <taxon>Eumeta</taxon>
    </lineage>
</organism>
<evidence type="ECO:0000256" key="1">
    <source>
        <dbReference type="SAM" id="MobiDB-lite"/>
    </source>
</evidence>
<evidence type="ECO:0000313" key="3">
    <source>
        <dbReference type="Proteomes" id="UP000299102"/>
    </source>
</evidence>
<feature type="compositionally biased region" description="Low complexity" evidence="1">
    <location>
        <begin position="71"/>
        <end position="83"/>
    </location>
</feature>
<evidence type="ECO:0000313" key="2">
    <source>
        <dbReference type="EMBL" id="GBP37314.1"/>
    </source>
</evidence>
<sequence length="110" mass="11575">MQRNECNENVAPCAFAPVTGGPPRSAPLVTGRPLRAPPSFCGSHGARRVLQTGFPPEDSASLNKNNPHPKAAASRDASAAGGRNVNGSIKELYADYGNIRSCALKYVKNL</sequence>
<keyword evidence="3" id="KW-1185">Reference proteome</keyword>
<dbReference type="EMBL" id="BGZK01000331">
    <property type="protein sequence ID" value="GBP37314.1"/>
    <property type="molecule type" value="Genomic_DNA"/>
</dbReference>